<accession>A0A4V1J7P3</accession>
<feature type="region of interest" description="Disordered" evidence="2">
    <location>
        <begin position="310"/>
        <end position="362"/>
    </location>
</feature>
<name>A0A4V1J7P3_9BACT</name>
<feature type="coiled-coil region" evidence="1">
    <location>
        <begin position="242"/>
        <end position="269"/>
    </location>
</feature>
<gene>
    <name evidence="3" type="ORF">EOT04_00670</name>
</gene>
<comment type="caution">
    <text evidence="3">The sequence shown here is derived from an EMBL/GenBank/DDBJ whole genome shotgun (WGS) entry which is preliminary data.</text>
</comment>
<proteinExistence type="predicted"/>
<dbReference type="AlphaFoldDB" id="A0A4V1J7P3"/>
<reference evidence="3" key="1">
    <citation type="submission" date="2019-01" db="EMBL/GenBank/DDBJ databases">
        <title>Genomic signatures and co-occurrence patterns of the ultra-small Saccharimodia (Patescibacteria phylum) suggest a symbiotic lifestyle.</title>
        <authorList>
            <person name="Lemos L."/>
            <person name="Medeiros J."/>
            <person name="Andreote F."/>
            <person name="Fernandes G."/>
            <person name="Varani A."/>
            <person name="Oliveira G."/>
            <person name="Pylro V."/>
        </authorList>
    </citation>
    <scope>NUCLEOTIDE SEQUENCE [LARGE SCALE GENOMIC DNA]</scope>
    <source>
        <strain evidence="3">AMD01</strain>
    </source>
</reference>
<dbReference type="Proteomes" id="UP000289269">
    <property type="component" value="Unassembled WGS sequence"/>
</dbReference>
<organism evidence="3 4">
    <name type="scientific">Candidatus Chaera renei</name>
    <dbReference type="NCBI Taxonomy" id="2506947"/>
    <lineage>
        <taxon>Bacteria</taxon>
        <taxon>Candidatus Saccharimonadota</taxon>
        <taxon>Candidatus Saccharimonadia</taxon>
        <taxon>Candidatus Saccharimonadales</taxon>
        <taxon>Candidatus Saccharimonadaceae</taxon>
        <taxon>Candidatus Chaera</taxon>
    </lineage>
</organism>
<feature type="coiled-coil region" evidence="1">
    <location>
        <begin position="78"/>
        <end position="140"/>
    </location>
</feature>
<feature type="region of interest" description="Disordered" evidence="2">
    <location>
        <begin position="1"/>
        <end position="24"/>
    </location>
</feature>
<evidence type="ECO:0000256" key="1">
    <source>
        <dbReference type="SAM" id="Coils"/>
    </source>
</evidence>
<evidence type="ECO:0000313" key="4">
    <source>
        <dbReference type="Proteomes" id="UP000289269"/>
    </source>
</evidence>
<evidence type="ECO:0000256" key="2">
    <source>
        <dbReference type="SAM" id="MobiDB-lite"/>
    </source>
</evidence>
<evidence type="ECO:0000313" key="3">
    <source>
        <dbReference type="EMBL" id="RWZ79681.1"/>
    </source>
</evidence>
<protein>
    <submittedName>
        <fullName evidence="3">Uncharacterized protein</fullName>
    </submittedName>
</protein>
<sequence>MELAHHPVPEPTLWRDIPKPRNGHQAENVIEPEADNAPAELDLAAWHQRAQSALNQAGDCRDSIELGAADAATDLELVNQLAQEVARAGADLSELIRQNQRLGLKAESLDDDLRQNRQTVLSLEENIADLRELIIQKEQILPVLCERKDEAAVTLYRCQKTLKQMEQRLAEVSDPNEAFTLHDNASYYRQEDLRKADNHEQQCRKEYAVCKDAIDGYGSKLASLEEDVRLARAVGQTLIGELAGLSVEINNITRARAELTARLAELAIRRPVAPGEVNGEAADPSDSEPSNKAAILRLVVVHREGGNQDLHGPLANLIGPRLTEPAASGDGSNQEPTGQMAEPKESPLSKYFGTGPVSVRVI</sequence>
<keyword evidence="1" id="KW-0175">Coiled coil</keyword>
<keyword evidence="4" id="KW-1185">Reference proteome</keyword>
<dbReference type="EMBL" id="SCKW01000004">
    <property type="protein sequence ID" value="RWZ79681.1"/>
    <property type="molecule type" value="Genomic_DNA"/>
</dbReference>